<dbReference type="PANTHER" id="PTHR21621">
    <property type="entry name" value="RIBOSOMAL PROTEIN S6 MODIFICATION PROTEIN"/>
    <property type="match status" value="1"/>
</dbReference>
<dbReference type="Proteomes" id="UP000274511">
    <property type="component" value="Unassembled WGS sequence"/>
</dbReference>
<evidence type="ECO:0000313" key="3">
    <source>
        <dbReference type="EMBL" id="ROH83255.1"/>
    </source>
</evidence>
<accession>A0A3N0US04</accession>
<dbReference type="EMBL" id="RJUJ01000003">
    <property type="protein sequence ID" value="ROH83255.1"/>
    <property type="molecule type" value="Genomic_DNA"/>
</dbReference>
<sequence>MNKDILILSSIYDFSTDLVTQRLEEAGEKYFRLNKEHFHLYDIALDPINTTLKIEGEDLSFSTERIKSIWYRQPIFLRNTPGKKINIEEQLSKSQWSAFLRGLMVFDNSFWMNWPQSTYAAESKPYQLRLASRMGFSVPETIINNGLGYRKIKSKKFIIKSLDTILLKENNDCYFTYTSKAAPDDFTVETTRESPITFQEYIEEKLDIRVTVVGETVFSVSITSNDNPISGDWRLISKEHLEYNDIILPENIITLCISYTKNLGLSYGAIDLIKSHDKYFFIEINPTGEWGWLCNSKREIDNEIANKLIFGKIKK</sequence>
<dbReference type="Gene3D" id="3.30.470.20">
    <property type="entry name" value="ATP-grasp fold, B domain"/>
    <property type="match status" value="1"/>
</dbReference>
<evidence type="ECO:0000259" key="2">
    <source>
        <dbReference type="Pfam" id="PF21068"/>
    </source>
</evidence>
<gene>
    <name evidence="3" type="ORF">EC392_03475</name>
</gene>
<comment type="caution">
    <text evidence="3">The sequence shown here is derived from an EMBL/GenBank/DDBJ whole genome shotgun (WGS) entry which is preliminary data.</text>
</comment>
<dbReference type="InterPro" id="IPR048936">
    <property type="entry name" value="MvdD-like_ATPgrasp"/>
</dbReference>
<dbReference type="Pfam" id="PF08443">
    <property type="entry name" value="RimK"/>
    <property type="match status" value="1"/>
</dbReference>
<dbReference type="GO" id="GO:0018169">
    <property type="term" value="F:ribosomal S6-glutamic acid ligase activity"/>
    <property type="evidence" value="ECO:0007669"/>
    <property type="project" value="TreeGrafter"/>
</dbReference>
<dbReference type="GO" id="GO:0005737">
    <property type="term" value="C:cytoplasm"/>
    <property type="evidence" value="ECO:0007669"/>
    <property type="project" value="TreeGrafter"/>
</dbReference>
<dbReference type="Pfam" id="PF21068">
    <property type="entry name" value="ATPgraspMvdD"/>
    <property type="match status" value="1"/>
</dbReference>
<feature type="domain" description="ATP-grasp fold RimK-type" evidence="1">
    <location>
        <begin position="193"/>
        <end position="308"/>
    </location>
</feature>
<proteinExistence type="predicted"/>
<organism evidence="3 4">
    <name type="scientific">Lonsdalea populi</name>
    <dbReference type="NCBI Taxonomy" id="1172565"/>
    <lineage>
        <taxon>Bacteria</taxon>
        <taxon>Pseudomonadati</taxon>
        <taxon>Pseudomonadota</taxon>
        <taxon>Gammaproteobacteria</taxon>
        <taxon>Enterobacterales</taxon>
        <taxon>Pectobacteriaceae</taxon>
        <taxon>Lonsdalea</taxon>
    </lineage>
</organism>
<dbReference type="RefSeq" id="WP_112104429.1">
    <property type="nucleotide sequence ID" value="NZ_LUSU01000025.1"/>
</dbReference>
<protein>
    <submittedName>
        <fullName evidence="3">RimK-like protein</fullName>
    </submittedName>
</protein>
<dbReference type="PANTHER" id="PTHR21621:SF0">
    <property type="entry name" value="BETA-CITRYLGLUTAMATE SYNTHASE B-RELATED"/>
    <property type="match status" value="1"/>
</dbReference>
<dbReference type="GO" id="GO:0009432">
    <property type="term" value="P:SOS response"/>
    <property type="evidence" value="ECO:0007669"/>
    <property type="project" value="TreeGrafter"/>
</dbReference>
<evidence type="ECO:0000259" key="1">
    <source>
        <dbReference type="Pfam" id="PF08443"/>
    </source>
</evidence>
<name>A0A3N0US04_9GAMM</name>
<dbReference type="AlphaFoldDB" id="A0A3N0US04"/>
<dbReference type="InterPro" id="IPR013651">
    <property type="entry name" value="ATP-grasp_RimK-type"/>
</dbReference>
<evidence type="ECO:0000313" key="4">
    <source>
        <dbReference type="Proteomes" id="UP000274511"/>
    </source>
</evidence>
<dbReference type="SUPFAM" id="SSF56059">
    <property type="entry name" value="Glutathione synthetase ATP-binding domain-like"/>
    <property type="match status" value="1"/>
</dbReference>
<reference evidence="3 4" key="1">
    <citation type="submission" date="2018-10" db="EMBL/GenBank/DDBJ databases">
        <title>New species genome.</title>
        <authorList>
            <person name="Li Y."/>
        </authorList>
    </citation>
    <scope>NUCLEOTIDE SEQUENCE [LARGE SCALE GENOMIC DNA]</scope>
    <source>
        <strain evidence="3 4">L6_4B</strain>
    </source>
</reference>
<dbReference type="OrthoDB" id="583309at2"/>
<feature type="domain" description="MvdD-like pre-ATP grasp" evidence="2">
    <location>
        <begin position="5"/>
        <end position="74"/>
    </location>
</feature>